<dbReference type="PANTHER" id="PTHR23117:SF8">
    <property type="entry name" value="RIBOSE 1,5-BISPHOSPHATE PHOSPHOKINASE PHNN"/>
    <property type="match status" value="1"/>
</dbReference>
<feature type="binding site" evidence="6">
    <location>
        <begin position="10"/>
        <end position="17"/>
    </location>
    <ligand>
        <name>ATP</name>
        <dbReference type="ChEBI" id="CHEBI:30616"/>
    </ligand>
</feature>
<dbReference type="InterPro" id="IPR008145">
    <property type="entry name" value="GK/Ca_channel_bsu"/>
</dbReference>
<dbReference type="PANTHER" id="PTHR23117">
    <property type="entry name" value="GUANYLATE KINASE-RELATED"/>
    <property type="match status" value="1"/>
</dbReference>
<keyword evidence="5 6" id="KW-0067">ATP-binding</keyword>
<gene>
    <name evidence="6 8" type="primary">phnN</name>
    <name evidence="8" type="ORF">QEZ52_16510</name>
</gene>
<evidence type="ECO:0000256" key="4">
    <source>
        <dbReference type="ARBA" id="ARBA00022741"/>
    </source>
</evidence>
<accession>A0ABZ2XY65</accession>
<evidence type="ECO:0000256" key="6">
    <source>
        <dbReference type="HAMAP-Rule" id="MF_00836"/>
    </source>
</evidence>
<dbReference type="Gene3D" id="3.40.50.300">
    <property type="entry name" value="P-loop containing nucleotide triphosphate hydrolases"/>
    <property type="match status" value="1"/>
</dbReference>
<evidence type="ECO:0000313" key="9">
    <source>
        <dbReference type="Proteomes" id="UP001623232"/>
    </source>
</evidence>
<dbReference type="EC" id="2.7.4.23" evidence="6"/>
<organism evidence="8 9">
    <name type="scientific">Aliisedimentitalea scapharcae</name>
    <dbReference type="NCBI Taxonomy" id="1524259"/>
    <lineage>
        <taxon>Bacteria</taxon>
        <taxon>Pseudomonadati</taxon>
        <taxon>Pseudomonadota</taxon>
        <taxon>Alphaproteobacteria</taxon>
        <taxon>Rhodobacterales</taxon>
        <taxon>Roseobacteraceae</taxon>
        <taxon>Aliisedimentitalea</taxon>
    </lineage>
</organism>
<protein>
    <recommendedName>
        <fullName evidence="6">Ribose 1,5-bisphosphate phosphokinase PhnN</fullName>
        <ecNumber evidence="6">2.7.4.23</ecNumber>
    </recommendedName>
    <alternativeName>
        <fullName evidence="6">Ribose 1,5-bisphosphokinase</fullName>
    </alternativeName>
</protein>
<feature type="domain" description="Guanylate kinase/L-type calcium channel beta subunit" evidence="7">
    <location>
        <begin position="2"/>
        <end position="179"/>
    </location>
</feature>
<dbReference type="InterPro" id="IPR027417">
    <property type="entry name" value="P-loop_NTPase"/>
</dbReference>
<comment type="pathway">
    <text evidence="2 6">Metabolic intermediate biosynthesis; 5-phospho-alpha-D-ribose 1-diphosphate biosynthesis; 5-phospho-alpha-D-ribose 1-diphosphate from D-ribose 5-phosphate (route II): step 3/3.</text>
</comment>
<comment type="similarity">
    <text evidence="6">Belongs to the ribose 1,5-bisphosphokinase family.</text>
</comment>
<proteinExistence type="inferred from homology"/>
<dbReference type="SUPFAM" id="SSF52540">
    <property type="entry name" value="P-loop containing nucleoside triphosphate hydrolases"/>
    <property type="match status" value="1"/>
</dbReference>
<dbReference type="NCBIfam" id="TIGR02322">
    <property type="entry name" value="phosphon_PhnN"/>
    <property type="match status" value="1"/>
</dbReference>
<name>A0ABZ2XY65_9RHOB</name>
<keyword evidence="3 6" id="KW-0808">Transferase</keyword>
<dbReference type="HAMAP" id="MF_00836">
    <property type="entry name" value="PhnN"/>
    <property type="match status" value="1"/>
</dbReference>
<sequence length="185" mass="19606">MMGGIFAIVGPSGVGKDTLMQAALAEVPDLCLVRRVITRPAAAGGEAFTGVSPAEFALCDAAGGFALSWQAHGLFYGIPVQVHDDLAAGRSVLFNGSRAMLVEAARVFPELKVLHVTASRAVLEARLLARGRESTEEIARRLDRACMKLPKGLEVITIDNSGSLSAATQAFVDALRLEQEKPKFT</sequence>
<comment type="function">
    <text evidence="6">Catalyzes the phosphorylation of ribose 1,5-bisphosphate to 5-phospho-D-ribosyl alpha-1-diphosphate (PRPP).</text>
</comment>
<dbReference type="InterPro" id="IPR012699">
    <property type="entry name" value="PhnN"/>
</dbReference>
<evidence type="ECO:0000313" key="8">
    <source>
        <dbReference type="EMBL" id="WZK91058.1"/>
    </source>
</evidence>
<keyword evidence="4 6" id="KW-0547">Nucleotide-binding</keyword>
<dbReference type="EMBL" id="CP123584">
    <property type="protein sequence ID" value="WZK91058.1"/>
    <property type="molecule type" value="Genomic_DNA"/>
</dbReference>
<keyword evidence="9" id="KW-1185">Reference proteome</keyword>
<dbReference type="SMART" id="SM00072">
    <property type="entry name" value="GuKc"/>
    <property type="match status" value="1"/>
</dbReference>
<reference evidence="8 9" key="1">
    <citation type="submission" date="2023-04" db="EMBL/GenBank/DDBJ databases">
        <title>Complete genome sequence of Alisedimentitalea scapharcae.</title>
        <authorList>
            <person name="Rong J.-C."/>
            <person name="Yi M.-L."/>
            <person name="Zhao Q."/>
        </authorList>
    </citation>
    <scope>NUCLEOTIDE SEQUENCE [LARGE SCALE GENOMIC DNA]</scope>
    <source>
        <strain evidence="8 9">KCTC 42119</strain>
    </source>
</reference>
<evidence type="ECO:0000259" key="7">
    <source>
        <dbReference type="SMART" id="SM00072"/>
    </source>
</evidence>
<evidence type="ECO:0000256" key="5">
    <source>
        <dbReference type="ARBA" id="ARBA00022840"/>
    </source>
</evidence>
<dbReference type="Proteomes" id="UP001623232">
    <property type="component" value="Chromosome"/>
</dbReference>
<evidence type="ECO:0000256" key="2">
    <source>
        <dbReference type="ARBA" id="ARBA00005069"/>
    </source>
</evidence>
<evidence type="ECO:0000256" key="3">
    <source>
        <dbReference type="ARBA" id="ARBA00022679"/>
    </source>
</evidence>
<comment type="catalytic activity">
    <reaction evidence="1 6">
        <text>alpha-D-ribose 1,5-bisphosphate + ATP = 5-phospho-alpha-D-ribose 1-diphosphate + ADP</text>
        <dbReference type="Rhea" id="RHEA:20109"/>
        <dbReference type="ChEBI" id="CHEBI:30616"/>
        <dbReference type="ChEBI" id="CHEBI:58017"/>
        <dbReference type="ChEBI" id="CHEBI:68688"/>
        <dbReference type="ChEBI" id="CHEBI:456216"/>
        <dbReference type="EC" id="2.7.4.23"/>
    </reaction>
</comment>
<evidence type="ECO:0000256" key="1">
    <source>
        <dbReference type="ARBA" id="ARBA00000373"/>
    </source>
</evidence>